<dbReference type="Proteomes" id="UP000184604">
    <property type="component" value="Chromosome"/>
</dbReference>
<evidence type="ECO:0000313" key="1">
    <source>
        <dbReference type="EMBL" id="APM37298.1"/>
    </source>
</evidence>
<reference evidence="1 2" key="1">
    <citation type="submission" date="2016-12" db="EMBL/GenBank/DDBJ databases">
        <title>Complete genome sequence of Clostridium kluyveri JZZ isolated from the pit mud of a Chinese flavor liquor-making factory.</title>
        <authorList>
            <person name="Wang Y."/>
        </authorList>
    </citation>
    <scope>NUCLEOTIDE SEQUENCE [LARGE SCALE GENOMIC DNA]</scope>
    <source>
        <strain evidence="1 2">JZZ</strain>
    </source>
</reference>
<dbReference type="OrthoDB" id="1930760at2"/>
<gene>
    <name evidence="1" type="ORF">BS101_00225</name>
</gene>
<dbReference type="EMBL" id="CP018335">
    <property type="protein sequence ID" value="APM37298.1"/>
    <property type="molecule type" value="Genomic_DNA"/>
</dbReference>
<sequence>MNILTIPEAHDILRVDGNDLDVNIVQPLIDAIPPYLEATTGRTWIDDATIHPLAKSAASFILQLWFQPKDKDTDKLRNAIDSLLVALQAIGRSMDNE</sequence>
<protein>
    <submittedName>
        <fullName evidence="1">DNA packaging protein</fullName>
    </submittedName>
</protein>
<accession>A0A1L5F2R0</accession>
<organism evidence="1 2">
    <name type="scientific">Clostridium kluyveri</name>
    <dbReference type="NCBI Taxonomy" id="1534"/>
    <lineage>
        <taxon>Bacteria</taxon>
        <taxon>Bacillati</taxon>
        <taxon>Bacillota</taxon>
        <taxon>Clostridia</taxon>
        <taxon>Eubacteriales</taxon>
        <taxon>Clostridiaceae</taxon>
        <taxon>Clostridium</taxon>
    </lineage>
</organism>
<name>A0A1L5F2R0_CLOKL</name>
<proteinExistence type="predicted"/>
<dbReference type="AlphaFoldDB" id="A0A1L5F2R0"/>
<evidence type="ECO:0000313" key="2">
    <source>
        <dbReference type="Proteomes" id="UP000184604"/>
    </source>
</evidence>